<evidence type="ECO:0000313" key="5">
    <source>
        <dbReference type="Proteomes" id="UP000662074"/>
    </source>
</evidence>
<comment type="caution">
    <text evidence="4">The sequence shown here is derived from an EMBL/GenBank/DDBJ whole genome shotgun (WGS) entry which is preliminary data.</text>
</comment>
<dbReference type="InterPro" id="IPR050680">
    <property type="entry name" value="YpeA/RimI_acetyltransf"/>
</dbReference>
<dbReference type="RefSeq" id="WP_188416037.1">
    <property type="nucleotide sequence ID" value="NZ_BMDO01000004.1"/>
</dbReference>
<reference evidence="4" key="1">
    <citation type="journal article" date="2014" name="Int. J. Syst. Evol. Microbiol.">
        <title>Complete genome sequence of Corynebacterium casei LMG S-19264T (=DSM 44701T), isolated from a smear-ripened cheese.</title>
        <authorList>
            <consortium name="US DOE Joint Genome Institute (JGI-PGF)"/>
            <person name="Walter F."/>
            <person name="Albersmeier A."/>
            <person name="Kalinowski J."/>
            <person name="Ruckert C."/>
        </authorList>
    </citation>
    <scope>NUCLEOTIDE SEQUENCE</scope>
    <source>
        <strain evidence="4">CCM 8711</strain>
    </source>
</reference>
<dbReference type="GO" id="GO:0016747">
    <property type="term" value="F:acyltransferase activity, transferring groups other than amino-acyl groups"/>
    <property type="evidence" value="ECO:0007669"/>
    <property type="project" value="InterPro"/>
</dbReference>
<protein>
    <submittedName>
        <fullName evidence="4">N-acetyltransferase</fullName>
    </submittedName>
</protein>
<dbReference type="PANTHER" id="PTHR43420">
    <property type="entry name" value="ACETYLTRANSFERASE"/>
    <property type="match status" value="1"/>
</dbReference>
<proteinExistence type="predicted"/>
<dbReference type="AlphaFoldDB" id="A0A917N1B5"/>
<dbReference type="InterPro" id="IPR000182">
    <property type="entry name" value="GNAT_dom"/>
</dbReference>
<evidence type="ECO:0000256" key="2">
    <source>
        <dbReference type="ARBA" id="ARBA00023315"/>
    </source>
</evidence>
<evidence type="ECO:0000313" key="4">
    <source>
        <dbReference type="EMBL" id="GGI50673.1"/>
    </source>
</evidence>
<dbReference type="EMBL" id="BMDO01000004">
    <property type="protein sequence ID" value="GGI50673.1"/>
    <property type="molecule type" value="Genomic_DNA"/>
</dbReference>
<accession>A0A917N1B5</accession>
<dbReference type="CDD" id="cd04301">
    <property type="entry name" value="NAT_SF"/>
    <property type="match status" value="1"/>
</dbReference>
<gene>
    <name evidence="4" type="ORF">GCM10011425_18850</name>
</gene>
<evidence type="ECO:0000259" key="3">
    <source>
        <dbReference type="PROSITE" id="PS51186"/>
    </source>
</evidence>
<keyword evidence="5" id="KW-1185">Reference proteome</keyword>
<dbReference type="InterPro" id="IPR016181">
    <property type="entry name" value="Acyl_CoA_acyltransferase"/>
</dbReference>
<dbReference type="Proteomes" id="UP000662074">
    <property type="component" value="Unassembled WGS sequence"/>
</dbReference>
<sequence>MTPSVIKIQSITVADVDLLANMSSETFYAAFGHLNNADDMDAYAAQSFTIQQLTNELKTPGSNFYFALVSNEVTGFLKLNTGTAQNEFKDQNSLEVERLYVLAAYQGKQIGKQLLDIAFTQALKNNNDFIWLGVWEHNYNAIHLYERMGFSHCGSHDFMLGNDKQTDLLMKKELK</sequence>
<dbReference type="PANTHER" id="PTHR43420:SF47">
    <property type="entry name" value="N-ACETYLTRANSFERASE DOMAIN-CONTAINING PROTEIN"/>
    <property type="match status" value="1"/>
</dbReference>
<dbReference type="SUPFAM" id="SSF55729">
    <property type="entry name" value="Acyl-CoA N-acyltransferases (Nat)"/>
    <property type="match status" value="1"/>
</dbReference>
<keyword evidence="2" id="KW-0012">Acyltransferase</keyword>
<dbReference type="PROSITE" id="PS51186">
    <property type="entry name" value="GNAT"/>
    <property type="match status" value="1"/>
</dbReference>
<feature type="domain" description="N-acetyltransferase" evidence="3">
    <location>
        <begin position="6"/>
        <end position="175"/>
    </location>
</feature>
<dbReference type="Gene3D" id="3.40.630.30">
    <property type="match status" value="1"/>
</dbReference>
<organism evidence="4 5">
    <name type="scientific">Mucilaginibacter galii</name>
    <dbReference type="NCBI Taxonomy" id="2005073"/>
    <lineage>
        <taxon>Bacteria</taxon>
        <taxon>Pseudomonadati</taxon>
        <taxon>Bacteroidota</taxon>
        <taxon>Sphingobacteriia</taxon>
        <taxon>Sphingobacteriales</taxon>
        <taxon>Sphingobacteriaceae</taxon>
        <taxon>Mucilaginibacter</taxon>
    </lineage>
</organism>
<reference evidence="4" key="2">
    <citation type="submission" date="2020-09" db="EMBL/GenBank/DDBJ databases">
        <authorList>
            <person name="Sun Q."/>
            <person name="Sedlacek I."/>
        </authorList>
    </citation>
    <scope>NUCLEOTIDE SEQUENCE</scope>
    <source>
        <strain evidence="4">CCM 8711</strain>
    </source>
</reference>
<dbReference type="Pfam" id="PF00583">
    <property type="entry name" value="Acetyltransf_1"/>
    <property type="match status" value="1"/>
</dbReference>
<evidence type="ECO:0000256" key="1">
    <source>
        <dbReference type="ARBA" id="ARBA00022679"/>
    </source>
</evidence>
<name>A0A917N1B5_9SPHI</name>
<keyword evidence="1" id="KW-0808">Transferase</keyword>